<organism evidence="2 3">
    <name type="scientific">Alkalicoccobacillus plakortidis</name>
    <dbReference type="NCBI Taxonomy" id="444060"/>
    <lineage>
        <taxon>Bacteria</taxon>
        <taxon>Bacillati</taxon>
        <taxon>Bacillota</taxon>
        <taxon>Bacilli</taxon>
        <taxon>Bacillales</taxon>
        <taxon>Bacillaceae</taxon>
        <taxon>Alkalicoccobacillus</taxon>
    </lineage>
</organism>
<dbReference type="Gene3D" id="1.10.10.10">
    <property type="entry name" value="Winged helix-like DNA-binding domain superfamily/Winged helix DNA-binding domain"/>
    <property type="match status" value="1"/>
</dbReference>
<dbReference type="Pfam" id="PF02334">
    <property type="entry name" value="RTP"/>
    <property type="match status" value="1"/>
</dbReference>
<dbReference type="InterPro" id="IPR036390">
    <property type="entry name" value="WH_DNA-bd_sf"/>
</dbReference>
<evidence type="ECO:0000313" key="3">
    <source>
        <dbReference type="Proteomes" id="UP001203665"/>
    </source>
</evidence>
<evidence type="ECO:0000256" key="1">
    <source>
        <dbReference type="PIRNR" id="PIRNR021424"/>
    </source>
</evidence>
<dbReference type="EMBL" id="JAMQJY010000001">
    <property type="protein sequence ID" value="MCM2674460.1"/>
    <property type="molecule type" value="Genomic_DNA"/>
</dbReference>
<comment type="caution">
    <text evidence="2">The sequence shown here is derived from an EMBL/GenBank/DDBJ whole genome shotgun (WGS) entry which is preliminary data.</text>
</comment>
<dbReference type="RefSeq" id="WP_251604229.1">
    <property type="nucleotide sequence ID" value="NZ_JAMQJY010000001.1"/>
</dbReference>
<accession>A0ABT0XF82</accession>
<dbReference type="PIRSF" id="PIRSF021424">
    <property type="entry name" value="RTP"/>
    <property type="match status" value="1"/>
</dbReference>
<comment type="subunit">
    <text evidence="1">Homodimer.</text>
</comment>
<proteinExistence type="predicted"/>
<dbReference type="Proteomes" id="UP001203665">
    <property type="component" value="Unassembled WGS sequence"/>
</dbReference>
<keyword evidence="1" id="KW-0238">DNA-binding</keyword>
<comment type="function">
    <text evidence="1">Plays a role in DNA replication and termination (fork arrest mechanism). Two dimers of rtp bind to the two inverted repeat regions (IRI and IRII) present in the termination site. The binding of each dimer is centered on an 8 bp direct repeat.</text>
</comment>
<dbReference type="InterPro" id="IPR036388">
    <property type="entry name" value="WH-like_DNA-bd_sf"/>
</dbReference>
<dbReference type="InterPro" id="IPR003432">
    <property type="entry name" value="RTP"/>
</dbReference>
<dbReference type="SUPFAM" id="SSF46785">
    <property type="entry name" value="Winged helix' DNA-binding domain"/>
    <property type="match status" value="1"/>
</dbReference>
<sequence length="123" mass="14454">MGNSRKPSGFLVKQRLFIKGYLITYIENSRPYGIQMLDELKQHFKPLGYSPNHAEIYRALHELLDEGIVRSGQKKLKEDSYQEITIYYIRDAEKALALKRYVEEEVIRSQSILQKAIEDFNLD</sequence>
<keyword evidence="3" id="KW-1185">Reference proteome</keyword>
<gene>
    <name evidence="2" type="ORF">NDM98_02320</name>
</gene>
<protein>
    <recommendedName>
        <fullName evidence="1">Replication termination protein</fullName>
    </recommendedName>
    <alternativeName>
        <fullName evidence="1">Replication terminator protein</fullName>
    </alternativeName>
</protein>
<evidence type="ECO:0000313" key="2">
    <source>
        <dbReference type="EMBL" id="MCM2674460.1"/>
    </source>
</evidence>
<reference evidence="2" key="1">
    <citation type="submission" date="2022-06" db="EMBL/GenBank/DDBJ databases">
        <title>Alkalicoccobacillus porphyridii sp. nov., isolated from a marine red alga, Porphyridium purpureum and reclassification of Shouchella plakortidis and Shouchella gibsonii as Alkalicoccobacillus plakortidis comb. nov. and Alkalicoccobacillus gibsonii comb. nov.</title>
        <authorList>
            <person name="Kim K.H."/>
            <person name="Lee J.K."/>
            <person name="Han D.M."/>
            <person name="Baek J.H."/>
            <person name="Jeon C.O."/>
        </authorList>
    </citation>
    <scope>NUCLEOTIDE SEQUENCE</scope>
    <source>
        <strain evidence="2">DSM 19153</strain>
    </source>
</reference>
<name>A0ABT0XF82_9BACI</name>